<dbReference type="EMBL" id="UXAV01000031">
    <property type="protein sequence ID" value="VDC25173.1"/>
    <property type="molecule type" value="Genomic_DNA"/>
</dbReference>
<evidence type="ECO:0000313" key="1">
    <source>
        <dbReference type="EMBL" id="VDC25173.1"/>
    </source>
</evidence>
<dbReference type="InterPro" id="IPR021321">
    <property type="entry name" value="DUF2922"/>
</dbReference>
<protein>
    <recommendedName>
        <fullName evidence="3">DUF2922 domain-containing protein</fullName>
    </recommendedName>
</protein>
<sequence length="72" mass="7654">MAKTLQMNFDTASGKKVTLTVDEPRVDLTAESVEAAMQVIIASDVFEWNGAALAAAMGAKIVERNVTELVKG</sequence>
<keyword evidence="2" id="KW-1185">Reference proteome</keyword>
<proteinExistence type="predicted"/>
<dbReference type="Pfam" id="PF11148">
    <property type="entry name" value="DUF2922"/>
    <property type="match status" value="1"/>
</dbReference>
<name>A0A3P5WNZ9_9BACL</name>
<dbReference type="OrthoDB" id="2454247at2"/>
<dbReference type="Proteomes" id="UP000270468">
    <property type="component" value="Unassembled WGS sequence"/>
</dbReference>
<gene>
    <name evidence="1" type="ORF">FILTAD_01201</name>
</gene>
<organism evidence="1 2">
    <name type="scientific">Filibacter tadaridae</name>
    <dbReference type="NCBI Taxonomy" id="2483811"/>
    <lineage>
        <taxon>Bacteria</taxon>
        <taxon>Bacillati</taxon>
        <taxon>Bacillota</taxon>
        <taxon>Bacilli</taxon>
        <taxon>Bacillales</taxon>
        <taxon>Caryophanaceae</taxon>
        <taxon>Filibacter</taxon>
    </lineage>
</organism>
<evidence type="ECO:0008006" key="3">
    <source>
        <dbReference type="Google" id="ProtNLM"/>
    </source>
</evidence>
<reference evidence="1 2" key="1">
    <citation type="submission" date="2018-11" db="EMBL/GenBank/DDBJ databases">
        <authorList>
            <person name="Criscuolo A."/>
        </authorList>
    </citation>
    <scope>NUCLEOTIDE SEQUENCE [LARGE SCALE GENOMIC DNA]</scope>
    <source>
        <strain evidence="1">ATB-66</strain>
    </source>
</reference>
<evidence type="ECO:0000313" key="2">
    <source>
        <dbReference type="Proteomes" id="UP000270468"/>
    </source>
</evidence>
<dbReference type="AlphaFoldDB" id="A0A3P5WNZ9"/>
<dbReference type="RefSeq" id="WP_124069610.1">
    <property type="nucleotide sequence ID" value="NZ_CBCRXF010000011.1"/>
</dbReference>
<accession>A0A3P5WNZ9</accession>